<dbReference type="EMBL" id="JAEMHM010000012">
    <property type="protein sequence ID" value="MBJ6726027.1"/>
    <property type="molecule type" value="Genomic_DNA"/>
</dbReference>
<evidence type="ECO:0000313" key="8">
    <source>
        <dbReference type="Proteomes" id="UP000636888"/>
    </source>
</evidence>
<evidence type="ECO:0000313" key="7">
    <source>
        <dbReference type="EMBL" id="MBJ6726027.1"/>
    </source>
</evidence>
<protein>
    <submittedName>
        <fullName evidence="7">ATP synthase subunit I</fullName>
    </submittedName>
</protein>
<gene>
    <name evidence="7" type="ORF">JFN93_15020</name>
</gene>
<evidence type="ECO:0000256" key="5">
    <source>
        <dbReference type="ARBA" id="ARBA00023136"/>
    </source>
</evidence>
<evidence type="ECO:0000256" key="3">
    <source>
        <dbReference type="ARBA" id="ARBA00022692"/>
    </source>
</evidence>
<dbReference type="Proteomes" id="UP000636888">
    <property type="component" value="Unassembled WGS sequence"/>
</dbReference>
<keyword evidence="3 6" id="KW-0812">Transmembrane</keyword>
<feature type="transmembrane region" description="Helical" evidence="6">
    <location>
        <begin position="103"/>
        <end position="123"/>
    </location>
</feature>
<accession>A0A8J7M0M9</accession>
<evidence type="ECO:0000256" key="4">
    <source>
        <dbReference type="ARBA" id="ARBA00022989"/>
    </source>
</evidence>
<dbReference type="Pfam" id="PF03899">
    <property type="entry name" value="ATP-synt_I"/>
    <property type="match status" value="1"/>
</dbReference>
<feature type="transmembrane region" description="Helical" evidence="6">
    <location>
        <begin position="76"/>
        <end position="97"/>
    </location>
</feature>
<feature type="transmembrane region" description="Helical" evidence="6">
    <location>
        <begin position="22"/>
        <end position="55"/>
    </location>
</feature>
<keyword evidence="2" id="KW-1003">Cell membrane</keyword>
<dbReference type="AlphaFoldDB" id="A0A8J7M0M9"/>
<keyword evidence="5 6" id="KW-0472">Membrane</keyword>
<keyword evidence="4 6" id="KW-1133">Transmembrane helix</keyword>
<evidence type="ECO:0000256" key="6">
    <source>
        <dbReference type="SAM" id="Phobius"/>
    </source>
</evidence>
<dbReference type="InterPro" id="IPR005598">
    <property type="entry name" value="ATP_synth_I"/>
</dbReference>
<dbReference type="GO" id="GO:0005886">
    <property type="term" value="C:plasma membrane"/>
    <property type="evidence" value="ECO:0007669"/>
    <property type="project" value="UniProtKB-SubCell"/>
</dbReference>
<evidence type="ECO:0000256" key="1">
    <source>
        <dbReference type="ARBA" id="ARBA00004651"/>
    </source>
</evidence>
<name>A0A8J7M0M9_9BACT</name>
<reference evidence="7" key="1">
    <citation type="submission" date="2020-12" db="EMBL/GenBank/DDBJ databases">
        <title>Geomonas sp. Red875, isolated from river sediment.</title>
        <authorList>
            <person name="Xu Z."/>
            <person name="Zhang Z."/>
            <person name="Masuda Y."/>
            <person name="Itoh H."/>
            <person name="Senoo K."/>
        </authorList>
    </citation>
    <scope>NUCLEOTIDE SEQUENCE</scope>
    <source>
        <strain evidence="7">Red875</strain>
    </source>
</reference>
<comment type="caution">
    <text evidence="7">The sequence shown here is derived from an EMBL/GenBank/DDBJ whole genome shotgun (WGS) entry which is preliminary data.</text>
</comment>
<sequence length="129" mass="14198">MAGTTRINEDNIYGRLLQWSGWMTLGLAVLGLLIFSVRFGLSVLAGGILATANFYRMRQGLEAILNIQPANPSRYAFLKYLGRIAVMAILLYVLIVYLKADLFGLLLGLSVLVINVILFSIFLSTRKGG</sequence>
<comment type="subcellular location">
    <subcellularLocation>
        <location evidence="1">Cell membrane</location>
        <topology evidence="1">Multi-pass membrane protein</topology>
    </subcellularLocation>
</comment>
<evidence type="ECO:0000256" key="2">
    <source>
        <dbReference type="ARBA" id="ARBA00022475"/>
    </source>
</evidence>
<organism evidence="7 8">
    <name type="scientific">Geomesophilobacter sediminis</name>
    <dbReference type="NCBI Taxonomy" id="2798584"/>
    <lineage>
        <taxon>Bacteria</taxon>
        <taxon>Pseudomonadati</taxon>
        <taxon>Thermodesulfobacteriota</taxon>
        <taxon>Desulfuromonadia</taxon>
        <taxon>Geobacterales</taxon>
        <taxon>Geobacteraceae</taxon>
        <taxon>Geomesophilobacter</taxon>
    </lineage>
</organism>
<keyword evidence="8" id="KW-1185">Reference proteome</keyword>
<dbReference type="RefSeq" id="WP_199384921.1">
    <property type="nucleotide sequence ID" value="NZ_JAEMHM010000012.1"/>
</dbReference>
<proteinExistence type="predicted"/>